<proteinExistence type="predicted"/>
<keyword evidence="2" id="KW-1185">Reference proteome</keyword>
<protein>
    <recommendedName>
        <fullName evidence="3">DUF1799 domain-containing protein</fullName>
    </recommendedName>
</protein>
<gene>
    <name evidence="1" type="ORF">D8I35_09425</name>
</gene>
<dbReference type="InterPro" id="IPR014915">
    <property type="entry name" value="Phage_TLS_TfmB"/>
</dbReference>
<sequence length="84" mass="9441">MPADAYADMCRAEVWPENWDAWCLFDALSTQWRAGPGGVIGLDYGVLAEELRLREIPADQHAQLRSDIRVMEAAALDSLYDDND</sequence>
<dbReference type="AlphaFoldDB" id="A0A3M6QUZ3"/>
<evidence type="ECO:0000313" key="2">
    <source>
        <dbReference type="Proteomes" id="UP000278006"/>
    </source>
</evidence>
<accession>A0A3M6QUZ3</accession>
<dbReference type="RefSeq" id="WP_122228518.1">
    <property type="nucleotide sequence ID" value="NZ_RDQO01000002.1"/>
</dbReference>
<name>A0A3M6QUZ3_9BURK</name>
<dbReference type="Pfam" id="PF08809">
    <property type="entry name" value="DUF1799"/>
    <property type="match status" value="1"/>
</dbReference>
<reference evidence="1 2" key="1">
    <citation type="submission" date="2018-10" db="EMBL/GenBank/DDBJ databases">
        <title>Draft genome of Cortibacter populi DSM10536.</title>
        <authorList>
            <person name="Bernier A.-M."/>
            <person name="Bernard K."/>
        </authorList>
    </citation>
    <scope>NUCLEOTIDE SEQUENCE [LARGE SCALE GENOMIC DNA]</scope>
    <source>
        <strain evidence="1 2">DSM 105136</strain>
    </source>
</reference>
<dbReference type="OrthoDB" id="6169380at2"/>
<evidence type="ECO:0000313" key="1">
    <source>
        <dbReference type="EMBL" id="RMX06711.1"/>
    </source>
</evidence>
<organism evidence="1 2">
    <name type="scientific">Corticibacter populi</name>
    <dbReference type="NCBI Taxonomy" id="1550736"/>
    <lineage>
        <taxon>Bacteria</taxon>
        <taxon>Pseudomonadati</taxon>
        <taxon>Pseudomonadota</taxon>
        <taxon>Betaproteobacteria</taxon>
        <taxon>Burkholderiales</taxon>
        <taxon>Comamonadaceae</taxon>
        <taxon>Corticibacter</taxon>
    </lineage>
</organism>
<dbReference type="EMBL" id="RDQO01000002">
    <property type="protein sequence ID" value="RMX06711.1"/>
    <property type="molecule type" value="Genomic_DNA"/>
</dbReference>
<evidence type="ECO:0008006" key="3">
    <source>
        <dbReference type="Google" id="ProtNLM"/>
    </source>
</evidence>
<dbReference type="Proteomes" id="UP000278006">
    <property type="component" value="Unassembled WGS sequence"/>
</dbReference>
<comment type="caution">
    <text evidence="1">The sequence shown here is derived from an EMBL/GenBank/DDBJ whole genome shotgun (WGS) entry which is preliminary data.</text>
</comment>